<dbReference type="SFLD" id="SFLDG01151">
    <property type="entry name" value="Main.2:_Nu-like"/>
    <property type="match status" value="1"/>
</dbReference>
<dbReference type="AlphaFoldDB" id="A0A369JNS6"/>
<feature type="domain" description="GST N-terminal" evidence="3">
    <location>
        <begin position="13"/>
        <end position="103"/>
    </location>
</feature>
<gene>
    <name evidence="5" type="primary">yfcG_0</name>
    <name evidence="5" type="ORF">Hypma_010270</name>
</gene>
<dbReference type="Gene3D" id="1.20.1050.10">
    <property type="match status" value="1"/>
</dbReference>
<dbReference type="Gene3D" id="3.40.30.10">
    <property type="entry name" value="Glutaredoxin"/>
    <property type="match status" value="1"/>
</dbReference>
<dbReference type="EMBL" id="LUEZ02000049">
    <property type="protein sequence ID" value="RDB22870.1"/>
    <property type="molecule type" value="Genomic_DNA"/>
</dbReference>
<keyword evidence="6" id="KW-1185">Reference proteome</keyword>
<dbReference type="InterPro" id="IPR004045">
    <property type="entry name" value="Glutathione_S-Trfase_N"/>
</dbReference>
<dbReference type="Pfam" id="PF00043">
    <property type="entry name" value="GST_C"/>
    <property type="match status" value="1"/>
</dbReference>
<reference evidence="5" key="1">
    <citation type="submission" date="2018-04" db="EMBL/GenBank/DDBJ databases">
        <title>Whole genome sequencing of Hypsizygus marmoreus.</title>
        <authorList>
            <person name="Choi I.-G."/>
            <person name="Min B."/>
            <person name="Kim J.-G."/>
            <person name="Kim S."/>
            <person name="Oh Y.-L."/>
            <person name="Kong W.-S."/>
            <person name="Park H."/>
            <person name="Jeong J."/>
            <person name="Song E.-S."/>
        </authorList>
    </citation>
    <scope>NUCLEOTIDE SEQUENCE [LARGE SCALE GENOMIC DNA]</scope>
    <source>
        <strain evidence="5">51987-8</strain>
    </source>
</reference>
<dbReference type="InParanoid" id="A0A369JNS6"/>
<dbReference type="SFLD" id="SFLDS00019">
    <property type="entry name" value="Glutathione_Transferase_(cytos"/>
    <property type="match status" value="1"/>
</dbReference>
<dbReference type="InterPro" id="IPR036249">
    <property type="entry name" value="Thioredoxin-like_sf"/>
</dbReference>
<dbReference type="SUPFAM" id="SSF47616">
    <property type="entry name" value="GST C-terminal domain-like"/>
    <property type="match status" value="1"/>
</dbReference>
<evidence type="ECO:0000256" key="1">
    <source>
        <dbReference type="ARBA" id="ARBA00007409"/>
    </source>
</evidence>
<evidence type="ECO:0000259" key="4">
    <source>
        <dbReference type="PROSITE" id="PS50405"/>
    </source>
</evidence>
<dbReference type="FunCoup" id="A0A369JNS6">
    <property type="interactions" value="120"/>
</dbReference>
<dbReference type="SFLD" id="SFLDG00358">
    <property type="entry name" value="Main_(cytGST)"/>
    <property type="match status" value="1"/>
</dbReference>
<protein>
    <submittedName>
        <fullName evidence="5">Disulfide-bond oxidoreductase YfcG</fullName>
    </submittedName>
</protein>
<dbReference type="PANTHER" id="PTHR44051">
    <property type="entry name" value="GLUTATHIONE S-TRANSFERASE-RELATED"/>
    <property type="match status" value="1"/>
</dbReference>
<dbReference type="InterPro" id="IPR036282">
    <property type="entry name" value="Glutathione-S-Trfase_C_sf"/>
</dbReference>
<dbReference type="STRING" id="39966.A0A369JNS6"/>
<organism evidence="5 6">
    <name type="scientific">Hypsizygus marmoreus</name>
    <name type="common">White beech mushroom</name>
    <name type="synonym">Agaricus marmoreus</name>
    <dbReference type="NCBI Taxonomy" id="39966"/>
    <lineage>
        <taxon>Eukaryota</taxon>
        <taxon>Fungi</taxon>
        <taxon>Dikarya</taxon>
        <taxon>Basidiomycota</taxon>
        <taxon>Agaricomycotina</taxon>
        <taxon>Agaricomycetes</taxon>
        <taxon>Agaricomycetidae</taxon>
        <taxon>Agaricales</taxon>
        <taxon>Tricholomatineae</taxon>
        <taxon>Lyophyllaceae</taxon>
        <taxon>Hypsizygus</taxon>
    </lineage>
</organism>
<evidence type="ECO:0000313" key="5">
    <source>
        <dbReference type="EMBL" id="RDB22870.1"/>
    </source>
</evidence>
<evidence type="ECO:0000259" key="3">
    <source>
        <dbReference type="PROSITE" id="PS50404"/>
    </source>
</evidence>
<dbReference type="Proteomes" id="UP000076154">
    <property type="component" value="Unassembled WGS sequence"/>
</dbReference>
<dbReference type="PANTHER" id="PTHR44051:SF8">
    <property type="entry name" value="GLUTATHIONE S-TRANSFERASE GSTA"/>
    <property type="match status" value="1"/>
</dbReference>
<evidence type="ECO:0000256" key="2">
    <source>
        <dbReference type="RuleBase" id="RU003494"/>
    </source>
</evidence>
<evidence type="ECO:0000313" key="6">
    <source>
        <dbReference type="Proteomes" id="UP000076154"/>
    </source>
</evidence>
<dbReference type="InterPro" id="IPR010987">
    <property type="entry name" value="Glutathione-S-Trfase_C-like"/>
</dbReference>
<dbReference type="InterPro" id="IPR040079">
    <property type="entry name" value="Glutathione_S-Trfase"/>
</dbReference>
<name>A0A369JNS6_HYPMA</name>
<comment type="similarity">
    <text evidence="1 2">Belongs to the GST superfamily.</text>
</comment>
<dbReference type="InterPro" id="IPR004046">
    <property type="entry name" value="GST_C"/>
</dbReference>
<proteinExistence type="inferred from homology"/>
<dbReference type="PROSITE" id="PS50404">
    <property type="entry name" value="GST_NTER"/>
    <property type="match status" value="1"/>
</dbReference>
<sequence length="235" mass="26976">MAPPPPTPVAPPKKLTLYTNHLSPNGLKVSIYLEELKAADPTAFEYDLHRIDLQKGENKEPSFIAMNPNGRIPVLVDHSRDDFAIFESAAILLYLEQNYDTKKRFSFDAQKQPKDYSSMLQWIFFAHAGLGPMQSQAHFFRHYSPEDVPYAKKRYHDETKRLYRVLDIALTDRDWLVGPGRGRFTIADANALPWIRLHTRAGIETLNAWPNLQSWYARIIERPAIKDAIQSVALT</sequence>
<dbReference type="OrthoDB" id="422574at2759"/>
<dbReference type="SUPFAM" id="SSF52833">
    <property type="entry name" value="Thioredoxin-like"/>
    <property type="match status" value="1"/>
</dbReference>
<dbReference type="CDD" id="cd03048">
    <property type="entry name" value="GST_N_Ure2p_like"/>
    <property type="match status" value="1"/>
</dbReference>
<dbReference type="PROSITE" id="PS50405">
    <property type="entry name" value="GST_CTER"/>
    <property type="match status" value="1"/>
</dbReference>
<accession>A0A369JNS6</accession>
<comment type="caution">
    <text evidence="5">The sequence shown here is derived from an EMBL/GenBank/DDBJ whole genome shotgun (WGS) entry which is preliminary data.</text>
</comment>
<feature type="domain" description="GST C-terminal" evidence="4">
    <location>
        <begin position="112"/>
        <end position="235"/>
    </location>
</feature>
<dbReference type="Pfam" id="PF02798">
    <property type="entry name" value="GST_N"/>
    <property type="match status" value="1"/>
</dbReference>